<dbReference type="PANTHER" id="PTHR23407">
    <property type="entry name" value="ATPASE INHIBITOR/5-FORMYLTETRAHYDROFOLATE CYCLO-LIGASE"/>
    <property type="match status" value="1"/>
</dbReference>
<keyword evidence="5" id="KW-0436">Ligase</keyword>
<dbReference type="InterPro" id="IPR024185">
    <property type="entry name" value="FTHF_cligase-like_sf"/>
</dbReference>
<keyword evidence="3 4" id="KW-0067">ATP-binding</keyword>
<keyword evidence="4" id="KW-0460">Magnesium</keyword>
<name>A0ABS2QJG1_9BACI</name>
<proteinExistence type="inferred from homology"/>
<sequence>MDKKLFRKEVKQFLQKTLEPKNIYNQHSAAIAEQVYRDKDWNSALCIGITLSNFPEADTYEVIKRAWKDGKKVAVPKCYPEKRVLEFHELLSFDQLETVYYGLKEPIISETRRVPCNEMDLLFVPGLAFSPNGYRLGYGGGYYDRFLAAYKGKTLSLAFDAQILPEIPVESHDIPVSKIITPSEVIRCV</sequence>
<comment type="catalytic activity">
    <reaction evidence="4">
        <text>(6S)-5-formyl-5,6,7,8-tetrahydrofolate + ATP = (6R)-5,10-methenyltetrahydrofolate + ADP + phosphate</text>
        <dbReference type="Rhea" id="RHEA:10488"/>
        <dbReference type="ChEBI" id="CHEBI:30616"/>
        <dbReference type="ChEBI" id="CHEBI:43474"/>
        <dbReference type="ChEBI" id="CHEBI:57455"/>
        <dbReference type="ChEBI" id="CHEBI:57457"/>
        <dbReference type="ChEBI" id="CHEBI:456216"/>
        <dbReference type="EC" id="6.3.3.2"/>
    </reaction>
</comment>
<dbReference type="EMBL" id="JAFBFI010000011">
    <property type="protein sequence ID" value="MBM7693301.1"/>
    <property type="molecule type" value="Genomic_DNA"/>
</dbReference>
<dbReference type="RefSeq" id="WP_204544003.1">
    <property type="nucleotide sequence ID" value="NZ_JAFBFI010000011.1"/>
</dbReference>
<keyword evidence="4" id="KW-0479">Metal-binding</keyword>
<evidence type="ECO:0000256" key="2">
    <source>
        <dbReference type="ARBA" id="ARBA00022741"/>
    </source>
</evidence>
<evidence type="ECO:0000256" key="1">
    <source>
        <dbReference type="ARBA" id="ARBA00010638"/>
    </source>
</evidence>
<keyword evidence="2 4" id="KW-0547">Nucleotide-binding</keyword>
<comment type="caution">
    <text evidence="5">The sequence shown here is derived from an EMBL/GenBank/DDBJ whole genome shotgun (WGS) entry which is preliminary data.</text>
</comment>
<dbReference type="NCBIfam" id="TIGR02727">
    <property type="entry name" value="MTHFS_bact"/>
    <property type="match status" value="1"/>
</dbReference>
<dbReference type="PIRSF" id="PIRSF006806">
    <property type="entry name" value="FTHF_cligase"/>
    <property type="match status" value="1"/>
</dbReference>
<keyword evidence="6" id="KW-1185">Reference proteome</keyword>
<dbReference type="EC" id="6.3.3.2" evidence="4"/>
<protein>
    <recommendedName>
        <fullName evidence="4">5-formyltetrahydrofolate cyclo-ligase</fullName>
        <ecNumber evidence="4">6.3.3.2</ecNumber>
    </recommendedName>
</protein>
<dbReference type="Gene3D" id="3.40.50.10420">
    <property type="entry name" value="NagB/RpiA/CoA transferase-like"/>
    <property type="match status" value="1"/>
</dbReference>
<dbReference type="Pfam" id="PF01812">
    <property type="entry name" value="5-FTHF_cyc-lig"/>
    <property type="match status" value="1"/>
</dbReference>
<evidence type="ECO:0000256" key="4">
    <source>
        <dbReference type="RuleBase" id="RU361279"/>
    </source>
</evidence>
<comment type="cofactor">
    <cofactor evidence="4">
        <name>Mg(2+)</name>
        <dbReference type="ChEBI" id="CHEBI:18420"/>
    </cofactor>
</comment>
<dbReference type="Proteomes" id="UP000823486">
    <property type="component" value="Unassembled WGS sequence"/>
</dbReference>
<evidence type="ECO:0000313" key="6">
    <source>
        <dbReference type="Proteomes" id="UP000823486"/>
    </source>
</evidence>
<gene>
    <name evidence="5" type="ORF">JOC77_002741</name>
</gene>
<dbReference type="InterPro" id="IPR002698">
    <property type="entry name" value="FTHF_cligase"/>
</dbReference>
<dbReference type="GO" id="GO:0030272">
    <property type="term" value="F:5-formyltetrahydrofolate cyclo-ligase activity"/>
    <property type="evidence" value="ECO:0007669"/>
    <property type="project" value="UniProtKB-EC"/>
</dbReference>
<dbReference type="SUPFAM" id="SSF100950">
    <property type="entry name" value="NagB/RpiA/CoA transferase-like"/>
    <property type="match status" value="1"/>
</dbReference>
<evidence type="ECO:0000256" key="3">
    <source>
        <dbReference type="ARBA" id="ARBA00022840"/>
    </source>
</evidence>
<accession>A0ABS2QJG1</accession>
<evidence type="ECO:0000313" key="5">
    <source>
        <dbReference type="EMBL" id="MBM7693301.1"/>
    </source>
</evidence>
<reference evidence="5 6" key="1">
    <citation type="submission" date="2021-01" db="EMBL/GenBank/DDBJ databases">
        <title>Genomic Encyclopedia of Type Strains, Phase IV (KMG-IV): sequencing the most valuable type-strain genomes for metagenomic binning, comparative biology and taxonomic classification.</title>
        <authorList>
            <person name="Goeker M."/>
        </authorList>
    </citation>
    <scope>NUCLEOTIDE SEQUENCE [LARGE SCALE GENOMIC DNA]</scope>
    <source>
        <strain evidence="5 6">DSM 105482</strain>
    </source>
</reference>
<dbReference type="PANTHER" id="PTHR23407:SF1">
    <property type="entry name" value="5-FORMYLTETRAHYDROFOLATE CYCLO-LIGASE"/>
    <property type="match status" value="1"/>
</dbReference>
<dbReference type="InterPro" id="IPR037171">
    <property type="entry name" value="NagB/RpiA_transferase-like"/>
</dbReference>
<organism evidence="5 6">
    <name type="scientific">Peribacillus deserti</name>
    <dbReference type="NCBI Taxonomy" id="673318"/>
    <lineage>
        <taxon>Bacteria</taxon>
        <taxon>Bacillati</taxon>
        <taxon>Bacillota</taxon>
        <taxon>Bacilli</taxon>
        <taxon>Bacillales</taxon>
        <taxon>Bacillaceae</taxon>
        <taxon>Peribacillus</taxon>
    </lineage>
</organism>
<comment type="similarity">
    <text evidence="1 4">Belongs to the 5-formyltetrahydrofolate cyclo-ligase family.</text>
</comment>